<reference evidence="4" key="1">
    <citation type="submission" date="2020-11" db="EMBL/GenBank/DDBJ databases">
        <authorList>
            <consortium name="DOE Joint Genome Institute"/>
            <person name="Ahrendt S."/>
            <person name="Riley R."/>
            <person name="Andreopoulos W."/>
            <person name="Labutti K."/>
            <person name="Pangilinan J."/>
            <person name="Ruiz-Duenas F.J."/>
            <person name="Barrasa J.M."/>
            <person name="Sanchez-Garcia M."/>
            <person name="Camarero S."/>
            <person name="Miyauchi S."/>
            <person name="Serrano A."/>
            <person name="Linde D."/>
            <person name="Babiker R."/>
            <person name="Drula E."/>
            <person name="Ayuso-Fernandez I."/>
            <person name="Pacheco R."/>
            <person name="Padilla G."/>
            <person name="Ferreira P."/>
            <person name="Barriuso J."/>
            <person name="Kellner H."/>
            <person name="Castanera R."/>
            <person name="Alfaro M."/>
            <person name="Ramirez L."/>
            <person name="Pisabarro A.G."/>
            <person name="Kuo A."/>
            <person name="Tritt A."/>
            <person name="Lipzen A."/>
            <person name="He G."/>
            <person name="Yan M."/>
            <person name="Ng V."/>
            <person name="Cullen D."/>
            <person name="Martin F."/>
            <person name="Rosso M.-N."/>
            <person name="Henrissat B."/>
            <person name="Hibbett D."/>
            <person name="Martinez A.T."/>
            <person name="Grigoriev I.V."/>
        </authorList>
    </citation>
    <scope>NUCLEOTIDE SEQUENCE</scope>
    <source>
        <strain evidence="4">CBS 506.95</strain>
    </source>
</reference>
<dbReference type="Gene3D" id="3.40.30.10">
    <property type="entry name" value="Glutaredoxin"/>
    <property type="match status" value="1"/>
</dbReference>
<protein>
    <submittedName>
        <fullName evidence="4">Thioredoxin-like protein</fullName>
    </submittedName>
</protein>
<dbReference type="SUPFAM" id="SSF52833">
    <property type="entry name" value="Thioredoxin-like"/>
    <property type="match status" value="1"/>
</dbReference>
<comment type="caution">
    <text evidence="4">The sequence shown here is derived from an EMBL/GenBank/DDBJ whole genome shotgun (WGS) entry which is preliminary data.</text>
</comment>
<accession>A0A9P6ETF3</accession>
<dbReference type="InterPro" id="IPR036249">
    <property type="entry name" value="Thioredoxin-like_sf"/>
</dbReference>
<dbReference type="InterPro" id="IPR004046">
    <property type="entry name" value="GST_C"/>
</dbReference>
<evidence type="ECO:0000313" key="5">
    <source>
        <dbReference type="Proteomes" id="UP000807306"/>
    </source>
</evidence>
<comment type="similarity">
    <text evidence="1 2">Belongs to the GST superfamily.</text>
</comment>
<dbReference type="PANTHER" id="PTHR44051:SF8">
    <property type="entry name" value="GLUTATHIONE S-TRANSFERASE GSTA"/>
    <property type="match status" value="1"/>
</dbReference>
<evidence type="ECO:0000313" key="4">
    <source>
        <dbReference type="EMBL" id="KAF9534847.1"/>
    </source>
</evidence>
<name>A0A9P6ETF3_9AGAR</name>
<dbReference type="InterPro" id="IPR004045">
    <property type="entry name" value="Glutathione_S-Trfase_N"/>
</dbReference>
<dbReference type="OrthoDB" id="422574at2759"/>
<dbReference type="PANTHER" id="PTHR44051">
    <property type="entry name" value="GLUTATHIONE S-TRANSFERASE-RELATED"/>
    <property type="match status" value="1"/>
</dbReference>
<proteinExistence type="inferred from homology"/>
<evidence type="ECO:0000256" key="1">
    <source>
        <dbReference type="ARBA" id="ARBA00007409"/>
    </source>
</evidence>
<organism evidence="4 5">
    <name type="scientific">Crepidotus variabilis</name>
    <dbReference type="NCBI Taxonomy" id="179855"/>
    <lineage>
        <taxon>Eukaryota</taxon>
        <taxon>Fungi</taxon>
        <taxon>Dikarya</taxon>
        <taxon>Basidiomycota</taxon>
        <taxon>Agaricomycotina</taxon>
        <taxon>Agaricomycetes</taxon>
        <taxon>Agaricomycetidae</taxon>
        <taxon>Agaricales</taxon>
        <taxon>Agaricineae</taxon>
        <taxon>Crepidotaceae</taxon>
        <taxon>Crepidotus</taxon>
    </lineage>
</organism>
<dbReference type="InterPro" id="IPR036282">
    <property type="entry name" value="Glutathione-S-Trfase_C_sf"/>
</dbReference>
<dbReference type="SUPFAM" id="SSF47616">
    <property type="entry name" value="GST C-terminal domain-like"/>
    <property type="match status" value="1"/>
</dbReference>
<dbReference type="Gene3D" id="1.20.1050.10">
    <property type="match status" value="1"/>
</dbReference>
<feature type="domain" description="GST N-terminal" evidence="3">
    <location>
        <begin position="5"/>
        <end position="94"/>
    </location>
</feature>
<evidence type="ECO:0000259" key="3">
    <source>
        <dbReference type="PROSITE" id="PS50404"/>
    </source>
</evidence>
<evidence type="ECO:0000256" key="2">
    <source>
        <dbReference type="RuleBase" id="RU003494"/>
    </source>
</evidence>
<dbReference type="Pfam" id="PF02798">
    <property type="entry name" value="GST_N"/>
    <property type="match status" value="1"/>
</dbReference>
<dbReference type="Pfam" id="PF00043">
    <property type="entry name" value="GST_C"/>
    <property type="match status" value="1"/>
</dbReference>
<dbReference type="PROSITE" id="PS50404">
    <property type="entry name" value="GST_NTER"/>
    <property type="match status" value="1"/>
</dbReference>
<keyword evidence="5" id="KW-1185">Reference proteome</keyword>
<dbReference type="EMBL" id="MU157825">
    <property type="protein sequence ID" value="KAF9534847.1"/>
    <property type="molecule type" value="Genomic_DNA"/>
</dbReference>
<sequence length="169" mass="19867">MSSTQKPIFLYTLWTPNGVAVSVYLEELKASVQGFDYDYKKLDFSKVEQKEPWFIRLNPNGRIPAIMDKARNDFPVFETSAILLYLAQHYDKEYKFWFNPSTEPNDAAPVEIPYAKKRYFDETKRLYGVLENPLKDRDYLAGAGRGQYSLADIKTFPWYNFTFKHSRNC</sequence>
<dbReference type="CDD" id="cd03048">
    <property type="entry name" value="GST_N_Ure2p_like"/>
    <property type="match status" value="1"/>
</dbReference>
<dbReference type="Proteomes" id="UP000807306">
    <property type="component" value="Unassembled WGS sequence"/>
</dbReference>
<gene>
    <name evidence="4" type="ORF">CPB83DRAFT_866196</name>
</gene>
<dbReference type="AlphaFoldDB" id="A0A9P6ETF3"/>